<name>A0A829YBI7_9GAMM</name>
<dbReference type="InterPro" id="IPR039422">
    <property type="entry name" value="MarR/SlyA-like"/>
</dbReference>
<proteinExistence type="predicted"/>
<reference evidence="3" key="1">
    <citation type="submission" date="2020-01" db="EMBL/GenBank/DDBJ databases">
        <title>'Steroidobacter agaridevorans' sp. nov., agar-degrading bacteria isolated from rhizosphere soils.</title>
        <authorList>
            <person name="Ikenaga M."/>
            <person name="Kataoka M."/>
            <person name="Murouchi A."/>
            <person name="Katsuragi S."/>
            <person name="Sakai M."/>
        </authorList>
    </citation>
    <scope>NUCLEOTIDE SEQUENCE [LARGE SCALE GENOMIC DNA]</scope>
    <source>
        <strain evidence="3">YU21-B</strain>
    </source>
</reference>
<sequence length="165" mass="18714">MTTPTAAPRAFAEKLGGAPHSKASLRLWLRLLSCSMIIERRVRARLEEEFETTLPRFDVLAALEREPDGLTMSQLSAALLVSNGNITGIVNRLIEELLVIRTAESEDKRIATVRLTRKGRETFQRMARKHEEWVDKMFAGVTDTQMEQLMKLLATVRHSIDENPV</sequence>
<dbReference type="EMBL" id="BLJN01000002">
    <property type="protein sequence ID" value="GFE80649.1"/>
    <property type="molecule type" value="Genomic_DNA"/>
</dbReference>
<dbReference type="PANTHER" id="PTHR33164">
    <property type="entry name" value="TRANSCRIPTIONAL REGULATOR, MARR FAMILY"/>
    <property type="match status" value="1"/>
</dbReference>
<dbReference type="RefSeq" id="WP_161812309.1">
    <property type="nucleotide sequence ID" value="NZ_BLJN01000002.1"/>
</dbReference>
<dbReference type="PANTHER" id="PTHR33164:SF43">
    <property type="entry name" value="HTH-TYPE TRANSCRIPTIONAL REPRESSOR YETL"/>
    <property type="match status" value="1"/>
</dbReference>
<evidence type="ECO:0000259" key="1">
    <source>
        <dbReference type="PROSITE" id="PS50995"/>
    </source>
</evidence>
<dbReference type="SUPFAM" id="SSF46785">
    <property type="entry name" value="Winged helix' DNA-binding domain"/>
    <property type="match status" value="1"/>
</dbReference>
<organism evidence="2 3">
    <name type="scientific">Steroidobacter agaridevorans</name>
    <dbReference type="NCBI Taxonomy" id="2695856"/>
    <lineage>
        <taxon>Bacteria</taxon>
        <taxon>Pseudomonadati</taxon>
        <taxon>Pseudomonadota</taxon>
        <taxon>Gammaproteobacteria</taxon>
        <taxon>Steroidobacterales</taxon>
        <taxon>Steroidobacteraceae</taxon>
        <taxon>Steroidobacter</taxon>
    </lineage>
</organism>
<dbReference type="PRINTS" id="PR00598">
    <property type="entry name" value="HTHMARR"/>
</dbReference>
<dbReference type="GO" id="GO:0003700">
    <property type="term" value="F:DNA-binding transcription factor activity"/>
    <property type="evidence" value="ECO:0007669"/>
    <property type="project" value="InterPro"/>
</dbReference>
<dbReference type="InterPro" id="IPR036388">
    <property type="entry name" value="WH-like_DNA-bd_sf"/>
</dbReference>
<evidence type="ECO:0000313" key="3">
    <source>
        <dbReference type="Proteomes" id="UP000445000"/>
    </source>
</evidence>
<dbReference type="GO" id="GO:0006950">
    <property type="term" value="P:response to stress"/>
    <property type="evidence" value="ECO:0007669"/>
    <property type="project" value="TreeGrafter"/>
</dbReference>
<dbReference type="Pfam" id="PF12802">
    <property type="entry name" value="MarR_2"/>
    <property type="match status" value="1"/>
</dbReference>
<dbReference type="Proteomes" id="UP000445000">
    <property type="component" value="Unassembled WGS sequence"/>
</dbReference>
<gene>
    <name evidence="2" type="ORF">GCM10011487_26490</name>
</gene>
<dbReference type="AlphaFoldDB" id="A0A829YBI7"/>
<accession>A0A829YBI7</accession>
<dbReference type="Gene3D" id="1.10.10.10">
    <property type="entry name" value="Winged helix-like DNA-binding domain superfamily/Winged helix DNA-binding domain"/>
    <property type="match status" value="1"/>
</dbReference>
<dbReference type="SMART" id="SM00347">
    <property type="entry name" value="HTH_MARR"/>
    <property type="match status" value="1"/>
</dbReference>
<dbReference type="InterPro" id="IPR000835">
    <property type="entry name" value="HTH_MarR-typ"/>
</dbReference>
<evidence type="ECO:0000313" key="2">
    <source>
        <dbReference type="EMBL" id="GFE80649.1"/>
    </source>
</evidence>
<comment type="caution">
    <text evidence="2">The sequence shown here is derived from an EMBL/GenBank/DDBJ whole genome shotgun (WGS) entry which is preliminary data.</text>
</comment>
<dbReference type="InterPro" id="IPR036390">
    <property type="entry name" value="WH_DNA-bd_sf"/>
</dbReference>
<dbReference type="PROSITE" id="PS50995">
    <property type="entry name" value="HTH_MARR_2"/>
    <property type="match status" value="1"/>
</dbReference>
<protein>
    <submittedName>
        <fullName evidence="2">Transcriptional regulator</fullName>
    </submittedName>
</protein>
<keyword evidence="3" id="KW-1185">Reference proteome</keyword>
<feature type="domain" description="HTH marR-type" evidence="1">
    <location>
        <begin position="24"/>
        <end position="158"/>
    </location>
</feature>